<dbReference type="AlphaFoldDB" id="A0A179DHV2"/>
<keyword evidence="1" id="KW-0812">Transmembrane</keyword>
<reference evidence="2 3" key="1">
    <citation type="submission" date="2016-04" db="EMBL/GenBank/DDBJ databases">
        <authorList>
            <person name="Evans L.H."/>
            <person name="Alamgir A."/>
            <person name="Owens N."/>
            <person name="Weber N.D."/>
            <person name="Virtaneva K."/>
            <person name="Barbian K."/>
            <person name="Babar A."/>
            <person name="Rosenke K."/>
        </authorList>
    </citation>
    <scope>NUCLEOTIDE SEQUENCE [LARGE SCALE GENOMIC DNA]</scope>
    <source>
        <strain evidence="2 3">CCM 8644</strain>
    </source>
</reference>
<evidence type="ECO:0008006" key="4">
    <source>
        <dbReference type="Google" id="ProtNLM"/>
    </source>
</evidence>
<dbReference type="EMBL" id="LWHJ01000022">
    <property type="protein sequence ID" value="OAQ40625.1"/>
    <property type="molecule type" value="Genomic_DNA"/>
</dbReference>
<evidence type="ECO:0000313" key="2">
    <source>
        <dbReference type="EMBL" id="OAQ40625.1"/>
    </source>
</evidence>
<feature type="transmembrane region" description="Helical" evidence="1">
    <location>
        <begin position="17"/>
        <end position="39"/>
    </location>
</feature>
<reference evidence="2 3" key="2">
    <citation type="submission" date="2016-06" db="EMBL/GenBank/DDBJ databases">
        <title>Pedobacter psychrophilus sp. nov., isolated from Antarctic fragmentary rock.</title>
        <authorList>
            <person name="Svec P."/>
        </authorList>
    </citation>
    <scope>NUCLEOTIDE SEQUENCE [LARGE SCALE GENOMIC DNA]</scope>
    <source>
        <strain evidence="2 3">CCM 8644</strain>
    </source>
</reference>
<keyword evidence="1" id="KW-1133">Transmembrane helix</keyword>
<accession>A0A179DHV2</accession>
<evidence type="ECO:0000313" key="3">
    <source>
        <dbReference type="Proteomes" id="UP000078459"/>
    </source>
</evidence>
<evidence type="ECO:0000256" key="1">
    <source>
        <dbReference type="SAM" id="Phobius"/>
    </source>
</evidence>
<organism evidence="2 3">
    <name type="scientific">Pedobacter psychrophilus</name>
    <dbReference type="NCBI Taxonomy" id="1826909"/>
    <lineage>
        <taxon>Bacteria</taxon>
        <taxon>Pseudomonadati</taxon>
        <taxon>Bacteroidota</taxon>
        <taxon>Sphingobacteriia</taxon>
        <taxon>Sphingobacteriales</taxon>
        <taxon>Sphingobacteriaceae</taxon>
        <taxon>Pedobacter</taxon>
    </lineage>
</organism>
<sequence>MITDNLFISNFKDLKKFIIKSVVFLAILSLVFFSLSLTFKRKYSPKTDYLGAMIDKHRRLNEIDSNRLILIGGSNLAFGLNSQLIVEKLNVNVINMGLHAALGLEFMLNEVKPSIKKGDIIVLCLEYPIYLDDFKKDIDLISFTQHLYPPSKDYYHLNIEEKFLENYAKFKKHFEEQTLKIDPVFNRQKFNIYGDNIGHLGLPGLKELRDKERIGELEIDKSAKLINQFEIECKQKGAKLLISFVSYPKSEYQKNKIGINDLNDLLHQKIDKVPFINKPEDYIFNDNLFYDTVYHLNREGREKRTKIFIQDLKPYFNKN</sequence>
<name>A0A179DHV2_9SPHI</name>
<keyword evidence="3" id="KW-1185">Reference proteome</keyword>
<protein>
    <recommendedName>
        <fullName evidence="4">SGNH hydrolase-type esterase domain-containing protein</fullName>
    </recommendedName>
</protein>
<dbReference type="Proteomes" id="UP000078459">
    <property type="component" value="Unassembled WGS sequence"/>
</dbReference>
<dbReference type="STRING" id="1826909.A5893_06690"/>
<proteinExistence type="predicted"/>
<gene>
    <name evidence="2" type="ORF">A5893_06690</name>
</gene>
<keyword evidence="1" id="KW-0472">Membrane</keyword>
<comment type="caution">
    <text evidence="2">The sequence shown here is derived from an EMBL/GenBank/DDBJ whole genome shotgun (WGS) entry which is preliminary data.</text>
</comment>